<dbReference type="RefSeq" id="XP_002432806.1">
    <property type="nucleotide sequence ID" value="XM_002432761.1"/>
</dbReference>
<feature type="region of interest" description="Disordered" evidence="1">
    <location>
        <begin position="228"/>
        <end position="297"/>
    </location>
</feature>
<name>E0W362_PEDHC</name>
<feature type="compositionally biased region" description="Basic and acidic residues" evidence="1">
    <location>
        <begin position="245"/>
        <end position="254"/>
    </location>
</feature>
<dbReference type="KEGG" id="phu:Phum_PHUM601580"/>
<accession>E0W362</accession>
<dbReference type="GeneID" id="8236947"/>
<dbReference type="AlphaFoldDB" id="E0W362"/>
<feature type="compositionally biased region" description="Basic and acidic residues" evidence="1">
    <location>
        <begin position="26"/>
        <end position="38"/>
    </location>
</feature>
<evidence type="ECO:0000313" key="2">
    <source>
        <dbReference type="EMBL" id="EEB20068.1"/>
    </source>
</evidence>
<feature type="compositionally biased region" description="Polar residues" evidence="1">
    <location>
        <begin position="483"/>
        <end position="492"/>
    </location>
</feature>
<protein>
    <submittedName>
        <fullName evidence="2">Uncharacterized protein</fullName>
    </submittedName>
</protein>
<organism>
    <name type="scientific">Pediculus humanus subsp. corporis</name>
    <name type="common">Body louse</name>
    <dbReference type="NCBI Taxonomy" id="121224"/>
    <lineage>
        <taxon>Eukaryota</taxon>
        <taxon>Metazoa</taxon>
        <taxon>Ecdysozoa</taxon>
        <taxon>Arthropoda</taxon>
        <taxon>Hexapoda</taxon>
        <taxon>Insecta</taxon>
        <taxon>Pterygota</taxon>
        <taxon>Neoptera</taxon>
        <taxon>Paraneoptera</taxon>
        <taxon>Psocodea</taxon>
        <taxon>Troctomorpha</taxon>
        <taxon>Phthiraptera</taxon>
        <taxon>Anoplura</taxon>
        <taxon>Pediculidae</taxon>
        <taxon>Pediculus</taxon>
    </lineage>
</organism>
<feature type="compositionally biased region" description="Polar residues" evidence="1">
    <location>
        <begin position="228"/>
        <end position="238"/>
    </location>
</feature>
<gene>
    <name evidence="2" type="ORF">Phum_PHUM601580</name>
</gene>
<dbReference type="CTD" id="8236947"/>
<dbReference type="EMBL" id="DS235882">
    <property type="protein sequence ID" value="EEB20068.1"/>
    <property type="molecule type" value="Genomic_DNA"/>
</dbReference>
<proteinExistence type="predicted"/>
<reference evidence="2" key="2">
    <citation type="submission" date="2007-04" db="EMBL/GenBank/DDBJ databases">
        <title>The genome of the human body louse.</title>
        <authorList>
            <consortium name="The Human Body Louse Genome Consortium"/>
            <person name="Kirkness E."/>
            <person name="Walenz B."/>
            <person name="Hass B."/>
            <person name="Bruggner R."/>
            <person name="Strausberg R."/>
        </authorList>
    </citation>
    <scope>NUCLEOTIDE SEQUENCE</scope>
    <source>
        <strain evidence="2">USDA</strain>
    </source>
</reference>
<feature type="region of interest" description="Disordered" evidence="1">
    <location>
        <begin position="478"/>
        <end position="503"/>
    </location>
</feature>
<feature type="region of interest" description="Disordered" evidence="1">
    <location>
        <begin position="1"/>
        <end position="38"/>
    </location>
</feature>
<dbReference type="HOGENOM" id="CLU_482615_0_0_1"/>
<reference evidence="2" key="1">
    <citation type="submission" date="2007-04" db="EMBL/GenBank/DDBJ databases">
        <title>Annotation of Pediculus humanus corporis strain USDA.</title>
        <authorList>
            <person name="Kirkness E."/>
            <person name="Hannick L."/>
            <person name="Hass B."/>
            <person name="Bruggner R."/>
            <person name="Lawson D."/>
            <person name="Bidwell S."/>
            <person name="Joardar V."/>
            <person name="Caler E."/>
            <person name="Walenz B."/>
            <person name="Inman J."/>
            <person name="Schobel S."/>
            <person name="Galinsky K."/>
            <person name="Amedeo P."/>
            <person name="Strausberg R."/>
        </authorList>
    </citation>
    <scope>NUCLEOTIDE SEQUENCE</scope>
    <source>
        <strain evidence="2">USDA</strain>
    </source>
</reference>
<sequence length="565" mass="62608">MASSSSSQIQNGKSRRSSSSVVNESRQNKGNEIYKDGENEKIENLIDIDVGGSPKREGEKLEIDLFGFRFQTDIPEVVNKSGNENLLKDFMVEKTEKRVKSGGGGEGGDGGGGGADLIQIEIPDSKPMKKFEYVDEKIFSGLDDHSILDNIIKSFSEDDFSYYLEGEKEKNITSDSGLEVCLSGSDVDVCLKINNKRDFPNDCWSENNVVEKVELKTLQQIFDRSFSSNLSSPRGSTSFDDDILSTEHSDEKSHHSTVATTTTTTTSFKNKTKDSRHNGFGQKKMQKSISKNSGMAAGAGASASAADEISKKSSQTVKTSADFIPAKTDSVNFCKKIKRSSSETMKRCKQGRKSKESNVKKEIVKMEKKKMAGNKEFDHHDDVIVVGKINDGLNNKKRDINYKMTDRFDENLIEYNVKNFDVNVNNENGCHVGDSLLVHQTTTDGNGKKIDILDELVADELEETRKLSRKYGLKIPGKGVKADTSNSNNSNGILPPPTPPTTSVVDAISPERCIKVLENHIKHFKPVLDGGPINNKNYCDRESRLKSFRYTRYESFGDPDFGTPV</sequence>
<evidence type="ECO:0000256" key="1">
    <source>
        <dbReference type="SAM" id="MobiDB-lite"/>
    </source>
</evidence>